<proteinExistence type="predicted"/>
<reference evidence="2" key="1">
    <citation type="journal article" date="2019" name="Int. J. Syst. Evol. Microbiol.">
        <title>The Global Catalogue of Microorganisms (GCM) 10K type strain sequencing project: providing services to taxonomists for standard genome sequencing and annotation.</title>
        <authorList>
            <consortium name="The Broad Institute Genomics Platform"/>
            <consortium name="The Broad Institute Genome Sequencing Center for Infectious Disease"/>
            <person name="Wu L."/>
            <person name="Ma J."/>
        </authorList>
    </citation>
    <scope>NUCLEOTIDE SEQUENCE [LARGE SCALE GENOMIC DNA]</scope>
    <source>
        <strain evidence="2">CCUG 53519</strain>
    </source>
</reference>
<evidence type="ECO:0008006" key="3">
    <source>
        <dbReference type="Google" id="ProtNLM"/>
    </source>
</evidence>
<protein>
    <recommendedName>
        <fullName evidence="3">HicB-like antitoxin of toxin-antitoxin system domain-containing protein</fullName>
    </recommendedName>
</protein>
<dbReference type="EMBL" id="JBHTKX010000004">
    <property type="protein sequence ID" value="MFD1130740.1"/>
    <property type="molecule type" value="Genomic_DNA"/>
</dbReference>
<dbReference type="Proteomes" id="UP001597169">
    <property type="component" value="Unassembled WGS sequence"/>
</dbReference>
<comment type="caution">
    <text evidence="1">The sequence shown here is derived from an EMBL/GenBank/DDBJ whole genome shotgun (WGS) entry which is preliminary data.</text>
</comment>
<accession>A0ABW3Q9U8</accession>
<sequence length="157" mass="17747">MSYLVIYEGDRATSNVVAYIPALNMDIIGDTYEEAREIIQEILNHEISSLIDAGSLIPDDNASTETLLMGGTKFPVLYESNRDKNHYTAYIPGFRIRVESSSLEDVKRKARIVLQNEVTYRKNSNTKTPEEFVHIERISTAHIVISTSVPLRTLQIS</sequence>
<evidence type="ECO:0000313" key="1">
    <source>
        <dbReference type="EMBL" id="MFD1130740.1"/>
    </source>
</evidence>
<evidence type="ECO:0000313" key="2">
    <source>
        <dbReference type="Proteomes" id="UP001597169"/>
    </source>
</evidence>
<gene>
    <name evidence="1" type="ORF">ACFQ3J_21585</name>
</gene>
<name>A0ABW3Q9U8_9BACL</name>
<keyword evidence="2" id="KW-1185">Reference proteome</keyword>
<dbReference type="RefSeq" id="WP_090727329.1">
    <property type="nucleotide sequence ID" value="NZ_JBHTKX010000004.1"/>
</dbReference>
<organism evidence="1 2">
    <name type="scientific">Paenibacillus provencensis</name>
    <dbReference type="NCBI Taxonomy" id="441151"/>
    <lineage>
        <taxon>Bacteria</taxon>
        <taxon>Bacillati</taxon>
        <taxon>Bacillota</taxon>
        <taxon>Bacilli</taxon>
        <taxon>Bacillales</taxon>
        <taxon>Paenibacillaceae</taxon>
        <taxon>Paenibacillus</taxon>
    </lineage>
</organism>